<organism evidence="2 3">
    <name type="scientific">Clostridium gelidum</name>
    <dbReference type="NCBI Taxonomy" id="704125"/>
    <lineage>
        <taxon>Bacteria</taxon>
        <taxon>Bacillati</taxon>
        <taxon>Bacillota</taxon>
        <taxon>Clostridia</taxon>
        <taxon>Eubacteriales</taxon>
        <taxon>Clostridiaceae</taxon>
        <taxon>Clostridium</taxon>
    </lineage>
</organism>
<feature type="coiled-coil region" evidence="1">
    <location>
        <begin position="94"/>
        <end position="152"/>
    </location>
</feature>
<name>A0ABM7T7E5_9CLOT</name>
<gene>
    <name evidence="2" type="ORF">psyc5s11_34010</name>
</gene>
<evidence type="ECO:0000256" key="1">
    <source>
        <dbReference type="SAM" id="Coils"/>
    </source>
</evidence>
<keyword evidence="1" id="KW-0175">Coiled coil</keyword>
<accession>A0ABM7T7E5</accession>
<protein>
    <recommendedName>
        <fullName evidence="4">DUF4240 domain-containing protein</fullName>
    </recommendedName>
</protein>
<evidence type="ECO:0008006" key="4">
    <source>
        <dbReference type="Google" id="ProtNLM"/>
    </source>
</evidence>
<keyword evidence="3" id="KW-1185">Reference proteome</keyword>
<dbReference type="RefSeq" id="WP_224033681.1">
    <property type="nucleotide sequence ID" value="NZ_AP024849.1"/>
</dbReference>
<reference evidence="3" key="1">
    <citation type="submission" date="2021-07" db="EMBL/GenBank/DDBJ databases">
        <title>Complete genome sequencing of a Clostridium isolate.</title>
        <authorList>
            <person name="Ueki A."/>
            <person name="Tonouchi A."/>
        </authorList>
    </citation>
    <scope>NUCLEOTIDE SEQUENCE [LARGE SCALE GENOMIC DNA]</scope>
    <source>
        <strain evidence="3">C5S11</strain>
    </source>
</reference>
<sequence>MYNIRHFGLLDQESQLEILECFIKDDEDLLFQHNGRDPIKEEDITYEYIISERDDNFEYFCQDAFFYYDKTVKENIEKMVKKILFESIYGRNDIYDLEKRNEIEEKLYKELKEDDLDIDDEVLEKIKNIIYIENYNNNYDKVEEEFVSQREVFINNSYVNEEGKKSIEGTMKWYKPQNKEEYLHAMKQEIFYGCIALKRGSNFEEHSYALAYYETAEDYDLMVFENNEDDFKNVVLNKIKAKNLEVLKNIHRVEP</sequence>
<dbReference type="EMBL" id="AP024849">
    <property type="protein sequence ID" value="BCZ47334.1"/>
    <property type="molecule type" value="Genomic_DNA"/>
</dbReference>
<dbReference type="Proteomes" id="UP000824633">
    <property type="component" value="Chromosome"/>
</dbReference>
<evidence type="ECO:0000313" key="2">
    <source>
        <dbReference type="EMBL" id="BCZ47334.1"/>
    </source>
</evidence>
<evidence type="ECO:0000313" key="3">
    <source>
        <dbReference type="Proteomes" id="UP000824633"/>
    </source>
</evidence>
<proteinExistence type="predicted"/>